<evidence type="ECO:0000313" key="3">
    <source>
        <dbReference type="Proteomes" id="UP000279236"/>
    </source>
</evidence>
<dbReference type="GeneID" id="39589292"/>
<feature type="region of interest" description="Disordered" evidence="1">
    <location>
        <begin position="51"/>
        <end position="75"/>
    </location>
</feature>
<dbReference type="EMBL" id="RSCE01000002">
    <property type="protein sequence ID" value="RSH86492.1"/>
    <property type="molecule type" value="Genomic_DNA"/>
</dbReference>
<gene>
    <name evidence="2" type="ORF">EHS24_004749</name>
</gene>
<reference evidence="2 3" key="1">
    <citation type="submission" date="2018-11" db="EMBL/GenBank/DDBJ databases">
        <title>Genome sequence of Apiotrichum porosum DSM 27194.</title>
        <authorList>
            <person name="Aliyu H."/>
            <person name="Gorte O."/>
            <person name="Ochsenreither K."/>
        </authorList>
    </citation>
    <scope>NUCLEOTIDE SEQUENCE [LARGE SCALE GENOMIC DNA]</scope>
    <source>
        <strain evidence="2 3">DSM 27194</strain>
    </source>
</reference>
<dbReference type="AlphaFoldDB" id="A0A427Y601"/>
<name>A0A427Y601_9TREE</name>
<evidence type="ECO:0000313" key="2">
    <source>
        <dbReference type="EMBL" id="RSH86492.1"/>
    </source>
</evidence>
<comment type="caution">
    <text evidence="2">The sequence shown here is derived from an EMBL/GenBank/DDBJ whole genome shotgun (WGS) entry which is preliminary data.</text>
</comment>
<sequence>MSPRRRLQVWHLDESTASAVIRLPTTAYQRAIRGNYHQCGLVGHTVADCPEHSRRASGGQAALSKRAATPLSSPHGRGVLVLAGMSADNPLDLAGTTQS</sequence>
<dbReference type="RefSeq" id="XP_028479277.1">
    <property type="nucleotide sequence ID" value="XM_028620305.1"/>
</dbReference>
<accession>A0A427Y601</accession>
<keyword evidence="3" id="KW-1185">Reference proteome</keyword>
<protein>
    <submittedName>
        <fullName evidence="2">Uncharacterized protein</fullName>
    </submittedName>
</protein>
<proteinExistence type="predicted"/>
<dbReference type="Proteomes" id="UP000279236">
    <property type="component" value="Unassembled WGS sequence"/>
</dbReference>
<organism evidence="2 3">
    <name type="scientific">Apiotrichum porosum</name>
    <dbReference type="NCBI Taxonomy" id="105984"/>
    <lineage>
        <taxon>Eukaryota</taxon>
        <taxon>Fungi</taxon>
        <taxon>Dikarya</taxon>
        <taxon>Basidiomycota</taxon>
        <taxon>Agaricomycotina</taxon>
        <taxon>Tremellomycetes</taxon>
        <taxon>Trichosporonales</taxon>
        <taxon>Trichosporonaceae</taxon>
        <taxon>Apiotrichum</taxon>
    </lineage>
</organism>
<evidence type="ECO:0000256" key="1">
    <source>
        <dbReference type="SAM" id="MobiDB-lite"/>
    </source>
</evidence>